<evidence type="ECO:0000256" key="2">
    <source>
        <dbReference type="SAM" id="SignalP"/>
    </source>
</evidence>
<keyword evidence="2" id="KW-0732">Signal</keyword>
<name>A0A857J0W2_9BURK</name>
<feature type="chain" id="PRO_5032537253" evidence="2">
    <location>
        <begin position="21"/>
        <end position="123"/>
    </location>
</feature>
<dbReference type="Proteomes" id="UP000464787">
    <property type="component" value="Chromosome"/>
</dbReference>
<feature type="signal peptide" evidence="2">
    <location>
        <begin position="1"/>
        <end position="20"/>
    </location>
</feature>
<reference evidence="3 4" key="1">
    <citation type="submission" date="2020-01" db="EMBL/GenBank/DDBJ databases">
        <title>Genome sequencing of strain KACC 21265.</title>
        <authorList>
            <person name="Heo J."/>
            <person name="Kim S.-J."/>
            <person name="Kim J.-S."/>
            <person name="Hong S.-B."/>
            <person name="Kwon S.-W."/>
        </authorList>
    </citation>
    <scope>NUCLEOTIDE SEQUENCE [LARGE SCALE GENOMIC DNA]</scope>
    <source>
        <strain evidence="3 4">KACC 21265</strain>
    </source>
</reference>
<keyword evidence="4" id="KW-1185">Reference proteome</keyword>
<dbReference type="RefSeq" id="WP_160550250.1">
    <property type="nucleotide sequence ID" value="NZ_CP047650.1"/>
</dbReference>
<sequence>MRPFLLSICVLLAGAAPAFADQVNDEQALKAARSAKVLKAARDKANQQSLEQAASAGQTECFGLGAYRSCGFGGAAGTPAAAPANAPIVPSRQAQNNWRRTQAVIAEDMLKEQAARRALSNSP</sequence>
<gene>
    <name evidence="3" type="ORF">GT347_01225</name>
</gene>
<evidence type="ECO:0000313" key="4">
    <source>
        <dbReference type="Proteomes" id="UP000464787"/>
    </source>
</evidence>
<organism evidence="3 4">
    <name type="scientific">Xylophilus rhododendri</name>
    <dbReference type="NCBI Taxonomy" id="2697032"/>
    <lineage>
        <taxon>Bacteria</taxon>
        <taxon>Pseudomonadati</taxon>
        <taxon>Pseudomonadota</taxon>
        <taxon>Betaproteobacteria</taxon>
        <taxon>Burkholderiales</taxon>
        <taxon>Xylophilus</taxon>
    </lineage>
</organism>
<evidence type="ECO:0000313" key="3">
    <source>
        <dbReference type="EMBL" id="QHI96732.1"/>
    </source>
</evidence>
<feature type="compositionally biased region" description="Low complexity" evidence="1">
    <location>
        <begin position="77"/>
        <end position="87"/>
    </location>
</feature>
<accession>A0A857J0W2</accession>
<protein>
    <submittedName>
        <fullName evidence="3">Uncharacterized protein</fullName>
    </submittedName>
</protein>
<dbReference type="AlphaFoldDB" id="A0A857J0W2"/>
<dbReference type="EMBL" id="CP047650">
    <property type="protein sequence ID" value="QHI96732.1"/>
    <property type="molecule type" value="Genomic_DNA"/>
</dbReference>
<feature type="region of interest" description="Disordered" evidence="1">
    <location>
        <begin position="76"/>
        <end position="95"/>
    </location>
</feature>
<evidence type="ECO:0000256" key="1">
    <source>
        <dbReference type="SAM" id="MobiDB-lite"/>
    </source>
</evidence>
<proteinExistence type="predicted"/>
<dbReference type="KEGG" id="xyk:GT347_01225"/>